<evidence type="ECO:0000313" key="3">
    <source>
        <dbReference type="RefSeq" id="XP_017777543.1"/>
    </source>
</evidence>
<dbReference type="SUPFAM" id="SSF47565">
    <property type="entry name" value="Insect pheromone/odorant-binding proteins"/>
    <property type="match status" value="1"/>
</dbReference>
<organism evidence="2 3">
    <name type="scientific">Nicrophorus vespilloides</name>
    <name type="common">Boreal carrion beetle</name>
    <dbReference type="NCBI Taxonomy" id="110193"/>
    <lineage>
        <taxon>Eukaryota</taxon>
        <taxon>Metazoa</taxon>
        <taxon>Ecdysozoa</taxon>
        <taxon>Arthropoda</taxon>
        <taxon>Hexapoda</taxon>
        <taxon>Insecta</taxon>
        <taxon>Pterygota</taxon>
        <taxon>Neoptera</taxon>
        <taxon>Endopterygota</taxon>
        <taxon>Coleoptera</taxon>
        <taxon>Polyphaga</taxon>
        <taxon>Staphyliniformia</taxon>
        <taxon>Silphidae</taxon>
        <taxon>Nicrophorinae</taxon>
        <taxon>Nicrophorus</taxon>
    </lineage>
</organism>
<dbReference type="Pfam" id="PF01395">
    <property type="entry name" value="PBP_GOBP"/>
    <property type="match status" value="1"/>
</dbReference>
<feature type="signal peptide" evidence="1">
    <location>
        <begin position="1"/>
        <end position="17"/>
    </location>
</feature>
<gene>
    <name evidence="3" type="primary">LOC108563394</name>
</gene>
<evidence type="ECO:0000256" key="1">
    <source>
        <dbReference type="SAM" id="SignalP"/>
    </source>
</evidence>
<protein>
    <submittedName>
        <fullName evidence="3">Uncharacterized protein LOC108563394</fullName>
    </submittedName>
</protein>
<dbReference type="Proteomes" id="UP000695000">
    <property type="component" value="Unplaced"/>
</dbReference>
<keyword evidence="1" id="KW-0732">Signal</keyword>
<name>A0ABM1MSJ3_NICVS</name>
<dbReference type="InterPro" id="IPR006170">
    <property type="entry name" value="PBP/GOBP"/>
</dbReference>
<dbReference type="GeneID" id="108563394"/>
<reference evidence="3" key="1">
    <citation type="submission" date="2025-08" db="UniProtKB">
        <authorList>
            <consortium name="RefSeq"/>
        </authorList>
    </citation>
    <scope>IDENTIFICATION</scope>
    <source>
        <tissue evidence="3">Whole Larva</tissue>
    </source>
</reference>
<accession>A0ABM1MSJ3</accession>
<proteinExistence type="predicted"/>
<feature type="chain" id="PRO_5047354241" evidence="1">
    <location>
        <begin position="18"/>
        <end position="167"/>
    </location>
</feature>
<evidence type="ECO:0000313" key="2">
    <source>
        <dbReference type="Proteomes" id="UP000695000"/>
    </source>
</evidence>
<dbReference type="CDD" id="cd23992">
    <property type="entry name" value="PBP_GOBP"/>
    <property type="match status" value="1"/>
</dbReference>
<feature type="non-terminal residue" evidence="3">
    <location>
        <position position="167"/>
    </location>
</feature>
<keyword evidence="2" id="KW-1185">Reference proteome</keyword>
<sequence>MRSVLLVFALAFTLISGQFDNWHVIRTDIYTLSQYCVNSTNIDNELVVKSMQGEFVNDPKFLDYTSCIATELDLMDEDGEFEEDNFLKLMLEILKTKMNKCIVYAKKETSSEKRSFEDWYGDLLYLIFTADLPITQLVTLATYADDRAILVYNANRRYMLPGDPEQQ</sequence>
<dbReference type="RefSeq" id="XP_017777543.1">
    <property type="nucleotide sequence ID" value="XM_017922054.1"/>
</dbReference>
<dbReference type="Gene3D" id="1.10.238.20">
    <property type="entry name" value="Pheromone/general odorant binding protein domain"/>
    <property type="match status" value="1"/>
</dbReference>
<dbReference type="InterPro" id="IPR036728">
    <property type="entry name" value="PBP_GOBP_sf"/>
</dbReference>